<dbReference type="EMBL" id="DQWE01000146">
    <property type="protein sequence ID" value="HDI82761.1"/>
    <property type="molecule type" value="Genomic_DNA"/>
</dbReference>
<keyword evidence="1" id="KW-1133">Transmembrane helix</keyword>
<dbReference type="GO" id="GO:0004143">
    <property type="term" value="F:ATP-dependent diacylglycerol kinase activity"/>
    <property type="evidence" value="ECO:0007669"/>
    <property type="project" value="InterPro"/>
</dbReference>
<gene>
    <name evidence="2" type="ORF">ENF18_03090</name>
</gene>
<organism evidence="2">
    <name type="scientific">candidate division WOR-3 bacterium</name>
    <dbReference type="NCBI Taxonomy" id="2052148"/>
    <lineage>
        <taxon>Bacteria</taxon>
        <taxon>Bacteria division WOR-3</taxon>
    </lineage>
</organism>
<protein>
    <recommendedName>
        <fullName evidence="3">Phosphatidate cytidylyltransferase</fullName>
    </recommendedName>
</protein>
<comment type="caution">
    <text evidence="2">The sequence shown here is derived from an EMBL/GenBank/DDBJ whole genome shotgun (WGS) entry which is preliminary data.</text>
</comment>
<keyword evidence="1" id="KW-0812">Transmembrane</keyword>
<feature type="transmembrane region" description="Helical" evidence="1">
    <location>
        <begin position="126"/>
        <end position="145"/>
    </location>
</feature>
<dbReference type="AlphaFoldDB" id="A0A7C0ZE34"/>
<evidence type="ECO:0008006" key="3">
    <source>
        <dbReference type="Google" id="ProtNLM"/>
    </source>
</evidence>
<sequence>MKIWARKTYRIGVGIIFPLIYAFTPSKIPAEMLIAYLLGIMTPIEVIRKVAPNFYKTLHDHSRGILKEEPGFIMGTTAYLLATFFIIAVFTKGVAILSLLYLLFGDTASTIVGVRWGRVRFLKGKSVEGSLAFLITCLVIGFIFFKPLNVPFVVMLVGAFSATVIEAVTIKLDDNFTVGVGTAIIMELLLRYLV</sequence>
<dbReference type="PANTHER" id="PTHR31303">
    <property type="entry name" value="CTP-DEPENDENT DIACYLGLYCEROL KINASE 1"/>
    <property type="match status" value="1"/>
</dbReference>
<keyword evidence="1" id="KW-0472">Membrane</keyword>
<accession>A0A7C0ZE34</accession>
<dbReference type="PANTHER" id="PTHR31303:SF1">
    <property type="entry name" value="CTP-DEPENDENT DIACYLGLYCEROL KINASE 1"/>
    <property type="match status" value="1"/>
</dbReference>
<dbReference type="Proteomes" id="UP000885847">
    <property type="component" value="Unassembled WGS sequence"/>
</dbReference>
<dbReference type="InterPro" id="IPR037997">
    <property type="entry name" value="Dgk1-like"/>
</dbReference>
<evidence type="ECO:0000256" key="1">
    <source>
        <dbReference type="SAM" id="Phobius"/>
    </source>
</evidence>
<feature type="transmembrane region" description="Helical" evidence="1">
    <location>
        <begin position="151"/>
        <end position="169"/>
    </location>
</feature>
<proteinExistence type="predicted"/>
<name>A0A7C0ZE34_UNCW3</name>
<feature type="transmembrane region" description="Helical" evidence="1">
    <location>
        <begin position="7"/>
        <end position="24"/>
    </location>
</feature>
<evidence type="ECO:0000313" key="2">
    <source>
        <dbReference type="EMBL" id="HDI82761.1"/>
    </source>
</evidence>
<reference evidence="2" key="1">
    <citation type="journal article" date="2020" name="mSystems">
        <title>Genome- and Community-Level Interaction Insights into Carbon Utilization and Element Cycling Functions of Hydrothermarchaeota in Hydrothermal Sediment.</title>
        <authorList>
            <person name="Zhou Z."/>
            <person name="Liu Y."/>
            <person name="Xu W."/>
            <person name="Pan J."/>
            <person name="Luo Z.H."/>
            <person name="Li M."/>
        </authorList>
    </citation>
    <scope>NUCLEOTIDE SEQUENCE [LARGE SCALE GENOMIC DNA]</scope>
    <source>
        <strain evidence="2">HyVt-102</strain>
    </source>
</reference>